<reference evidence="1 2" key="1">
    <citation type="submission" date="2024-05" db="EMBL/GenBank/DDBJ databases">
        <title>Genetic variation in Jamaican populations of the coffee berry borer (Hypothenemus hampei).</title>
        <authorList>
            <person name="Errbii M."/>
            <person name="Myrie A."/>
        </authorList>
    </citation>
    <scope>NUCLEOTIDE SEQUENCE [LARGE SCALE GENOMIC DNA]</scope>
    <source>
        <strain evidence="1">JA-Hopewell-2020-01-JO</strain>
        <tissue evidence="1">Whole body</tissue>
    </source>
</reference>
<keyword evidence="2" id="KW-1185">Reference proteome</keyword>
<dbReference type="AlphaFoldDB" id="A0ABD1F867"/>
<accession>A0ABD1F867</accession>
<gene>
    <name evidence="1" type="ORF">ABEB36_002942</name>
</gene>
<sequence length="105" mass="12384">MWGDPSFRRDWVDLWVLDLPLRTQHLNIAYNASTQRYCSMKLESTNNIYRKTVNIESIDMVKLFQGTSVKHVKIKKKRKMTAKQCHKGTEVIKLKFSGDFMEFPS</sequence>
<evidence type="ECO:0000313" key="1">
    <source>
        <dbReference type="EMBL" id="KAL1513541.1"/>
    </source>
</evidence>
<comment type="caution">
    <text evidence="1">The sequence shown here is derived from an EMBL/GenBank/DDBJ whole genome shotgun (WGS) entry which is preliminary data.</text>
</comment>
<dbReference type="EMBL" id="JBDJPC010000002">
    <property type="protein sequence ID" value="KAL1513541.1"/>
    <property type="molecule type" value="Genomic_DNA"/>
</dbReference>
<dbReference type="Proteomes" id="UP001566132">
    <property type="component" value="Unassembled WGS sequence"/>
</dbReference>
<evidence type="ECO:0000313" key="2">
    <source>
        <dbReference type="Proteomes" id="UP001566132"/>
    </source>
</evidence>
<organism evidence="1 2">
    <name type="scientific">Hypothenemus hampei</name>
    <name type="common">Coffee berry borer</name>
    <dbReference type="NCBI Taxonomy" id="57062"/>
    <lineage>
        <taxon>Eukaryota</taxon>
        <taxon>Metazoa</taxon>
        <taxon>Ecdysozoa</taxon>
        <taxon>Arthropoda</taxon>
        <taxon>Hexapoda</taxon>
        <taxon>Insecta</taxon>
        <taxon>Pterygota</taxon>
        <taxon>Neoptera</taxon>
        <taxon>Endopterygota</taxon>
        <taxon>Coleoptera</taxon>
        <taxon>Polyphaga</taxon>
        <taxon>Cucujiformia</taxon>
        <taxon>Curculionidae</taxon>
        <taxon>Scolytinae</taxon>
        <taxon>Hypothenemus</taxon>
    </lineage>
</organism>
<protein>
    <submittedName>
        <fullName evidence="1">Uncharacterized protein</fullName>
    </submittedName>
</protein>
<name>A0ABD1F867_HYPHA</name>
<proteinExistence type="predicted"/>